<keyword evidence="3" id="KW-1185">Reference proteome</keyword>
<reference evidence="2" key="1">
    <citation type="submission" date="2021-02" db="EMBL/GenBank/DDBJ databases">
        <authorList>
            <person name="Nowell W R."/>
        </authorList>
    </citation>
    <scope>NUCLEOTIDE SEQUENCE</scope>
    <source>
        <strain evidence="2">Ploen Becks lab</strain>
    </source>
</reference>
<dbReference type="OrthoDB" id="10014409at2759"/>
<feature type="non-terminal residue" evidence="2">
    <location>
        <position position="1"/>
    </location>
</feature>
<protein>
    <recommendedName>
        <fullName evidence="1">Reverse transcriptase domain-containing protein</fullName>
    </recommendedName>
</protein>
<sequence>VKQGGVLSPFFYNSFFDDLIEECLNANIGAQFKIINVSVIVYADDLMLISPVDTHLQ</sequence>
<comment type="caution">
    <text evidence="2">The sequence shown here is derived from an EMBL/GenBank/DDBJ whole genome shotgun (WGS) entry which is preliminary data.</text>
</comment>
<proteinExistence type="predicted"/>
<gene>
    <name evidence="2" type="ORF">OXX778_LOCUS21839</name>
</gene>
<feature type="domain" description="Reverse transcriptase" evidence="1">
    <location>
        <begin position="1"/>
        <end position="57"/>
    </location>
</feature>
<evidence type="ECO:0000313" key="2">
    <source>
        <dbReference type="EMBL" id="CAF1116089.1"/>
    </source>
</evidence>
<organism evidence="2 3">
    <name type="scientific">Brachionus calyciflorus</name>
    <dbReference type="NCBI Taxonomy" id="104777"/>
    <lineage>
        <taxon>Eukaryota</taxon>
        <taxon>Metazoa</taxon>
        <taxon>Spiralia</taxon>
        <taxon>Gnathifera</taxon>
        <taxon>Rotifera</taxon>
        <taxon>Eurotatoria</taxon>
        <taxon>Monogononta</taxon>
        <taxon>Pseudotrocha</taxon>
        <taxon>Ploima</taxon>
        <taxon>Brachionidae</taxon>
        <taxon>Brachionus</taxon>
    </lineage>
</organism>
<dbReference type="InterPro" id="IPR000477">
    <property type="entry name" value="RT_dom"/>
</dbReference>
<dbReference type="Proteomes" id="UP000663879">
    <property type="component" value="Unassembled WGS sequence"/>
</dbReference>
<evidence type="ECO:0000259" key="1">
    <source>
        <dbReference type="PROSITE" id="PS50878"/>
    </source>
</evidence>
<dbReference type="Pfam" id="PF00078">
    <property type="entry name" value="RVT_1"/>
    <property type="match status" value="1"/>
</dbReference>
<dbReference type="AlphaFoldDB" id="A0A814Q6Q3"/>
<dbReference type="EMBL" id="CAJNOC010008462">
    <property type="protein sequence ID" value="CAF1116089.1"/>
    <property type="molecule type" value="Genomic_DNA"/>
</dbReference>
<accession>A0A814Q6Q3</accession>
<name>A0A814Q6Q3_9BILA</name>
<dbReference type="PROSITE" id="PS50878">
    <property type="entry name" value="RT_POL"/>
    <property type="match status" value="1"/>
</dbReference>
<evidence type="ECO:0000313" key="3">
    <source>
        <dbReference type="Proteomes" id="UP000663879"/>
    </source>
</evidence>